<dbReference type="AlphaFoldDB" id="A0A2U3L4T3"/>
<evidence type="ECO:0000313" key="3">
    <source>
        <dbReference type="Proteomes" id="UP000238701"/>
    </source>
</evidence>
<evidence type="ECO:0000256" key="1">
    <source>
        <dbReference type="SAM" id="MobiDB-lite"/>
    </source>
</evidence>
<accession>A0A2U3L4T3</accession>
<protein>
    <submittedName>
        <fullName evidence="2">Uncharacterized protein</fullName>
    </submittedName>
</protein>
<dbReference type="Proteomes" id="UP000238701">
    <property type="component" value="Unassembled WGS sequence"/>
</dbReference>
<evidence type="ECO:0000313" key="2">
    <source>
        <dbReference type="EMBL" id="SPF46769.1"/>
    </source>
</evidence>
<feature type="region of interest" description="Disordered" evidence="1">
    <location>
        <begin position="1"/>
        <end position="22"/>
    </location>
</feature>
<reference evidence="3" key="1">
    <citation type="submission" date="2018-02" db="EMBL/GenBank/DDBJ databases">
        <authorList>
            <person name="Hausmann B."/>
        </authorList>
    </citation>
    <scope>NUCLEOTIDE SEQUENCE [LARGE SCALE GENOMIC DNA]</scope>
    <source>
        <strain evidence="3">Peat soil MAG SbA1</strain>
    </source>
</reference>
<sequence length="40" mass="4293">MLVETPAPPALRKERIGKETTAGDVPPARFLFLKLLAASS</sequence>
<gene>
    <name evidence="2" type="ORF">SBA1_680023</name>
</gene>
<dbReference type="EMBL" id="OMOD01000164">
    <property type="protein sequence ID" value="SPF46769.1"/>
    <property type="molecule type" value="Genomic_DNA"/>
</dbReference>
<proteinExistence type="predicted"/>
<organism evidence="2 3">
    <name type="scientific">Candidatus Sulfotelmatobacter kueseliae</name>
    <dbReference type="NCBI Taxonomy" id="2042962"/>
    <lineage>
        <taxon>Bacteria</taxon>
        <taxon>Pseudomonadati</taxon>
        <taxon>Acidobacteriota</taxon>
        <taxon>Terriglobia</taxon>
        <taxon>Terriglobales</taxon>
        <taxon>Candidatus Korobacteraceae</taxon>
        <taxon>Candidatus Sulfotelmatobacter</taxon>
    </lineage>
</organism>
<name>A0A2U3L4T3_9BACT</name>